<evidence type="ECO:0000313" key="6">
    <source>
        <dbReference type="EMBL" id="BBO74689.1"/>
    </source>
</evidence>
<evidence type="ECO:0000256" key="3">
    <source>
        <dbReference type="ARBA" id="ARBA00023163"/>
    </source>
</evidence>
<protein>
    <recommendedName>
        <fullName evidence="5">HTH tetR-type domain-containing protein</fullName>
    </recommendedName>
</protein>
<dbReference type="Pfam" id="PF00440">
    <property type="entry name" value="TetR_N"/>
    <property type="match status" value="1"/>
</dbReference>
<name>A0A5K7Z346_9BACT</name>
<accession>A0A5K7Z346</accession>
<keyword evidence="2 4" id="KW-0238">DNA-binding</keyword>
<feature type="DNA-binding region" description="H-T-H motif" evidence="4">
    <location>
        <begin position="40"/>
        <end position="59"/>
    </location>
</feature>
<feature type="domain" description="HTH tetR-type" evidence="5">
    <location>
        <begin position="17"/>
        <end position="77"/>
    </location>
</feature>
<dbReference type="GO" id="GO:0003700">
    <property type="term" value="F:DNA-binding transcription factor activity"/>
    <property type="evidence" value="ECO:0007669"/>
    <property type="project" value="TreeGrafter"/>
</dbReference>
<dbReference type="InterPro" id="IPR050109">
    <property type="entry name" value="HTH-type_TetR-like_transc_reg"/>
</dbReference>
<proteinExistence type="predicted"/>
<dbReference type="PANTHER" id="PTHR30055:SF234">
    <property type="entry name" value="HTH-TYPE TRANSCRIPTIONAL REGULATOR BETI"/>
    <property type="match status" value="1"/>
</dbReference>
<evidence type="ECO:0000256" key="2">
    <source>
        <dbReference type="ARBA" id="ARBA00023125"/>
    </source>
</evidence>
<dbReference type="Proteomes" id="UP000427769">
    <property type="component" value="Chromosome"/>
</dbReference>
<evidence type="ECO:0000256" key="1">
    <source>
        <dbReference type="ARBA" id="ARBA00023015"/>
    </source>
</evidence>
<dbReference type="PROSITE" id="PS50977">
    <property type="entry name" value="HTH_TETR_2"/>
    <property type="match status" value="1"/>
</dbReference>
<keyword evidence="7" id="KW-1185">Reference proteome</keyword>
<evidence type="ECO:0000313" key="7">
    <source>
        <dbReference type="Proteomes" id="UP000427769"/>
    </source>
</evidence>
<dbReference type="PANTHER" id="PTHR30055">
    <property type="entry name" value="HTH-TYPE TRANSCRIPTIONAL REGULATOR RUTR"/>
    <property type="match status" value="1"/>
</dbReference>
<dbReference type="RefSeq" id="WP_155303693.1">
    <property type="nucleotide sequence ID" value="NZ_AP021875.1"/>
</dbReference>
<gene>
    <name evidence="6" type="ORF">DSCW_21060</name>
</gene>
<dbReference type="KEGG" id="dwd:DSCW_21060"/>
<dbReference type="InterPro" id="IPR001647">
    <property type="entry name" value="HTH_TetR"/>
</dbReference>
<organism evidence="6 7">
    <name type="scientific">Desulfosarcina widdelii</name>
    <dbReference type="NCBI Taxonomy" id="947919"/>
    <lineage>
        <taxon>Bacteria</taxon>
        <taxon>Pseudomonadati</taxon>
        <taxon>Thermodesulfobacteriota</taxon>
        <taxon>Desulfobacteria</taxon>
        <taxon>Desulfobacterales</taxon>
        <taxon>Desulfosarcinaceae</taxon>
        <taxon>Desulfosarcina</taxon>
    </lineage>
</organism>
<evidence type="ECO:0000259" key="5">
    <source>
        <dbReference type="PROSITE" id="PS50977"/>
    </source>
</evidence>
<dbReference type="InterPro" id="IPR009057">
    <property type="entry name" value="Homeodomain-like_sf"/>
</dbReference>
<dbReference type="PRINTS" id="PR00455">
    <property type="entry name" value="HTHTETR"/>
</dbReference>
<sequence>MPTAATTFAEQRKQERRERRKVILGAAERVYSRKPFEAVSMRDIASEAGIVVSSLYRYFPDQQSLFVEAFVEGTRKIIARVDARISDGKITDLTAFGLEFISFLTENDHYFRMMTHFMLDGRLSGEPLEKLNRAARSVLDLFERVLDHCGAGGNKRTLAHTYFAALNGILISFRNYPGRDSAEVRRHMKKMAAVMAEALEGYGRAVVTVNGEIES</sequence>
<evidence type="ECO:0000256" key="4">
    <source>
        <dbReference type="PROSITE-ProRule" id="PRU00335"/>
    </source>
</evidence>
<dbReference type="OrthoDB" id="8479950at2"/>
<keyword evidence="3" id="KW-0804">Transcription</keyword>
<dbReference type="AlphaFoldDB" id="A0A5K7Z346"/>
<keyword evidence="1" id="KW-0805">Transcription regulation</keyword>
<dbReference type="Gene3D" id="1.10.357.10">
    <property type="entry name" value="Tetracycline Repressor, domain 2"/>
    <property type="match status" value="1"/>
</dbReference>
<dbReference type="GO" id="GO:0000976">
    <property type="term" value="F:transcription cis-regulatory region binding"/>
    <property type="evidence" value="ECO:0007669"/>
    <property type="project" value="TreeGrafter"/>
</dbReference>
<reference evidence="6 7" key="1">
    <citation type="submission" date="2019-11" db="EMBL/GenBank/DDBJ databases">
        <title>Comparative genomics of hydrocarbon-degrading Desulfosarcina strains.</title>
        <authorList>
            <person name="Watanabe M."/>
            <person name="Kojima H."/>
            <person name="Fukui M."/>
        </authorList>
    </citation>
    <scope>NUCLEOTIDE SEQUENCE [LARGE SCALE GENOMIC DNA]</scope>
    <source>
        <strain evidence="6 7">PP31</strain>
    </source>
</reference>
<dbReference type="EMBL" id="AP021875">
    <property type="protein sequence ID" value="BBO74689.1"/>
    <property type="molecule type" value="Genomic_DNA"/>
</dbReference>
<dbReference type="SUPFAM" id="SSF46689">
    <property type="entry name" value="Homeodomain-like"/>
    <property type="match status" value="1"/>
</dbReference>